<keyword evidence="1" id="KW-1133">Transmembrane helix</keyword>
<dbReference type="Proteomes" id="UP000218811">
    <property type="component" value="Unassembled WGS sequence"/>
</dbReference>
<proteinExistence type="predicted"/>
<dbReference type="AlphaFoldDB" id="A0A2H3JIM6"/>
<dbReference type="EMBL" id="KB467865">
    <property type="protein sequence ID" value="PCH35847.1"/>
    <property type="molecule type" value="Genomic_DNA"/>
</dbReference>
<keyword evidence="3" id="KW-1185">Reference proteome</keyword>
<protein>
    <submittedName>
        <fullName evidence="2">Uncharacterized protein</fullName>
    </submittedName>
</protein>
<evidence type="ECO:0000313" key="2">
    <source>
        <dbReference type="EMBL" id="PCH35847.1"/>
    </source>
</evidence>
<keyword evidence="1" id="KW-0812">Transmembrane</keyword>
<reference evidence="2 3" key="1">
    <citation type="journal article" date="2012" name="Science">
        <title>The Paleozoic origin of enzymatic lignin decomposition reconstructed from 31 fungal genomes.</title>
        <authorList>
            <person name="Floudas D."/>
            <person name="Binder M."/>
            <person name="Riley R."/>
            <person name="Barry K."/>
            <person name="Blanchette R.A."/>
            <person name="Henrissat B."/>
            <person name="Martinez A.T."/>
            <person name="Otillar R."/>
            <person name="Spatafora J.W."/>
            <person name="Yadav J.S."/>
            <person name="Aerts A."/>
            <person name="Benoit I."/>
            <person name="Boyd A."/>
            <person name="Carlson A."/>
            <person name="Copeland A."/>
            <person name="Coutinho P.M."/>
            <person name="de Vries R.P."/>
            <person name="Ferreira P."/>
            <person name="Findley K."/>
            <person name="Foster B."/>
            <person name="Gaskell J."/>
            <person name="Glotzer D."/>
            <person name="Gorecki P."/>
            <person name="Heitman J."/>
            <person name="Hesse C."/>
            <person name="Hori C."/>
            <person name="Igarashi K."/>
            <person name="Jurgens J.A."/>
            <person name="Kallen N."/>
            <person name="Kersten P."/>
            <person name="Kohler A."/>
            <person name="Kuees U."/>
            <person name="Kumar T.K.A."/>
            <person name="Kuo A."/>
            <person name="LaButti K."/>
            <person name="Larrondo L.F."/>
            <person name="Lindquist E."/>
            <person name="Ling A."/>
            <person name="Lombard V."/>
            <person name="Lucas S."/>
            <person name="Lundell T."/>
            <person name="Martin R."/>
            <person name="McLaughlin D.J."/>
            <person name="Morgenstern I."/>
            <person name="Morin E."/>
            <person name="Murat C."/>
            <person name="Nagy L.G."/>
            <person name="Nolan M."/>
            <person name="Ohm R.A."/>
            <person name="Patyshakuliyeva A."/>
            <person name="Rokas A."/>
            <person name="Ruiz-Duenas F.J."/>
            <person name="Sabat G."/>
            <person name="Salamov A."/>
            <person name="Samejima M."/>
            <person name="Schmutz J."/>
            <person name="Slot J.C."/>
            <person name="St John F."/>
            <person name="Stenlid J."/>
            <person name="Sun H."/>
            <person name="Sun S."/>
            <person name="Syed K."/>
            <person name="Tsang A."/>
            <person name="Wiebenga A."/>
            <person name="Young D."/>
            <person name="Pisabarro A."/>
            <person name="Eastwood D.C."/>
            <person name="Martin F."/>
            <person name="Cullen D."/>
            <person name="Grigoriev I.V."/>
            <person name="Hibbett D.S."/>
        </authorList>
    </citation>
    <scope>NUCLEOTIDE SEQUENCE [LARGE SCALE GENOMIC DNA]</scope>
    <source>
        <strain evidence="2 3">MD-104</strain>
    </source>
</reference>
<gene>
    <name evidence="2" type="ORF">WOLCODRAFT_28178</name>
</gene>
<sequence>MRTRWQASVNQLSEELKKVKLYTALAAVGAFIAFTAAAFLPGSGMLAALGVGGVLGTLSIQQAIDANKVSLGSTRAALR</sequence>
<organism evidence="2 3">
    <name type="scientific">Wolfiporia cocos (strain MD-104)</name>
    <name type="common">Brown rot fungus</name>
    <dbReference type="NCBI Taxonomy" id="742152"/>
    <lineage>
        <taxon>Eukaryota</taxon>
        <taxon>Fungi</taxon>
        <taxon>Dikarya</taxon>
        <taxon>Basidiomycota</taxon>
        <taxon>Agaricomycotina</taxon>
        <taxon>Agaricomycetes</taxon>
        <taxon>Polyporales</taxon>
        <taxon>Phaeolaceae</taxon>
        <taxon>Wolfiporia</taxon>
    </lineage>
</organism>
<name>A0A2H3JIM6_WOLCO</name>
<accession>A0A2H3JIM6</accession>
<evidence type="ECO:0000313" key="3">
    <source>
        <dbReference type="Proteomes" id="UP000218811"/>
    </source>
</evidence>
<evidence type="ECO:0000256" key="1">
    <source>
        <dbReference type="SAM" id="Phobius"/>
    </source>
</evidence>
<keyword evidence="1" id="KW-0472">Membrane</keyword>
<feature type="transmembrane region" description="Helical" evidence="1">
    <location>
        <begin position="21"/>
        <end position="40"/>
    </location>
</feature>